<protein>
    <submittedName>
        <fullName evidence="5">DNA-binding CsgD family transcriptional regulator</fullName>
    </submittedName>
</protein>
<dbReference type="PANTHER" id="PTHR44688:SF16">
    <property type="entry name" value="DNA-BINDING TRANSCRIPTIONAL ACTIVATOR DEVR_DOSR"/>
    <property type="match status" value="1"/>
</dbReference>
<evidence type="ECO:0000256" key="2">
    <source>
        <dbReference type="ARBA" id="ARBA00023125"/>
    </source>
</evidence>
<dbReference type="Pfam" id="PF00196">
    <property type="entry name" value="GerE"/>
    <property type="match status" value="1"/>
</dbReference>
<feature type="domain" description="HTH luxR-type" evidence="4">
    <location>
        <begin position="168"/>
        <end position="233"/>
    </location>
</feature>
<dbReference type="Gene3D" id="1.10.10.10">
    <property type="entry name" value="Winged helix-like DNA-binding domain superfamily/Winged helix DNA-binding domain"/>
    <property type="match status" value="1"/>
</dbReference>
<dbReference type="Proteomes" id="UP000528457">
    <property type="component" value="Unassembled WGS sequence"/>
</dbReference>
<keyword evidence="2 5" id="KW-0238">DNA-binding</keyword>
<dbReference type="InterPro" id="IPR000792">
    <property type="entry name" value="Tscrpt_reg_LuxR_C"/>
</dbReference>
<evidence type="ECO:0000256" key="1">
    <source>
        <dbReference type="ARBA" id="ARBA00023015"/>
    </source>
</evidence>
<dbReference type="AlphaFoldDB" id="A0A7X0JUJ1"/>
<reference evidence="5 6" key="1">
    <citation type="submission" date="2020-08" db="EMBL/GenBank/DDBJ databases">
        <title>Genomic Encyclopedia of Type Strains, Phase IV (KMG-IV): sequencing the most valuable type-strain genomes for metagenomic binning, comparative biology and taxonomic classification.</title>
        <authorList>
            <person name="Goeker M."/>
        </authorList>
    </citation>
    <scope>NUCLEOTIDE SEQUENCE [LARGE SCALE GENOMIC DNA]</scope>
    <source>
        <strain evidence="5 6">DSM 22368</strain>
    </source>
</reference>
<dbReference type="EMBL" id="JACHHT010000002">
    <property type="protein sequence ID" value="MBB6522519.1"/>
    <property type="molecule type" value="Genomic_DNA"/>
</dbReference>
<evidence type="ECO:0000259" key="4">
    <source>
        <dbReference type="PROSITE" id="PS50043"/>
    </source>
</evidence>
<dbReference type="InterPro" id="IPR016032">
    <property type="entry name" value="Sig_transdc_resp-reg_C-effctor"/>
</dbReference>
<proteinExistence type="predicted"/>
<gene>
    <name evidence="5" type="ORF">HNR48_002804</name>
</gene>
<evidence type="ECO:0000313" key="6">
    <source>
        <dbReference type="Proteomes" id="UP000528457"/>
    </source>
</evidence>
<dbReference type="GO" id="GO:0003677">
    <property type="term" value="F:DNA binding"/>
    <property type="evidence" value="ECO:0007669"/>
    <property type="project" value="UniProtKB-KW"/>
</dbReference>
<name>A0A7X0JUJ1_9GAMM</name>
<dbReference type="InterPro" id="IPR036388">
    <property type="entry name" value="WH-like_DNA-bd_sf"/>
</dbReference>
<keyword evidence="6" id="KW-1185">Reference proteome</keyword>
<keyword evidence="1" id="KW-0805">Transcription regulation</keyword>
<dbReference type="PROSITE" id="PS50043">
    <property type="entry name" value="HTH_LUXR_2"/>
    <property type="match status" value="1"/>
</dbReference>
<keyword evidence="3" id="KW-0804">Transcription</keyword>
<evidence type="ECO:0000313" key="5">
    <source>
        <dbReference type="EMBL" id="MBB6522519.1"/>
    </source>
</evidence>
<dbReference type="SUPFAM" id="SSF46894">
    <property type="entry name" value="C-terminal effector domain of the bipartite response regulators"/>
    <property type="match status" value="1"/>
</dbReference>
<dbReference type="PROSITE" id="PS00622">
    <property type="entry name" value="HTH_LUXR_1"/>
    <property type="match status" value="1"/>
</dbReference>
<comment type="caution">
    <text evidence="5">The sequence shown here is derived from an EMBL/GenBank/DDBJ whole genome shotgun (WGS) entry which is preliminary data.</text>
</comment>
<sequence>MKKEPLDTYPSRFQHEALALIEGLVSITSSAFYLIGANSKHHQTVRHNLPSDIGKQYSQKYHSMDPLWPSQFNNTCDRVVTIDSVLPQNKLHKTIYYQDFMKPNNHRYVADILFRQQGEVIAVISLIRSQDIGQFSEEELSALKTLQPFLEFTLNSIYLPKRFKNRGTLGERFQLTPREIDVLERAVSGLSNSDIAIDLNIKLSTVKTHLISVFKKAKVSSRAELIAKALKEVEVR</sequence>
<dbReference type="InParanoid" id="A0A7X0JUJ1"/>
<dbReference type="CDD" id="cd06170">
    <property type="entry name" value="LuxR_C_like"/>
    <property type="match status" value="1"/>
</dbReference>
<organism evidence="5 6">
    <name type="scientific">Pseudoteredinibacter isoporae</name>
    <dbReference type="NCBI Taxonomy" id="570281"/>
    <lineage>
        <taxon>Bacteria</taxon>
        <taxon>Pseudomonadati</taxon>
        <taxon>Pseudomonadota</taxon>
        <taxon>Gammaproteobacteria</taxon>
        <taxon>Cellvibrionales</taxon>
        <taxon>Cellvibrionaceae</taxon>
        <taxon>Pseudoteredinibacter</taxon>
    </lineage>
</organism>
<evidence type="ECO:0000256" key="3">
    <source>
        <dbReference type="ARBA" id="ARBA00023163"/>
    </source>
</evidence>
<dbReference type="PANTHER" id="PTHR44688">
    <property type="entry name" value="DNA-BINDING TRANSCRIPTIONAL ACTIVATOR DEVR_DOSR"/>
    <property type="match status" value="1"/>
</dbReference>
<dbReference type="PRINTS" id="PR00038">
    <property type="entry name" value="HTHLUXR"/>
</dbReference>
<accession>A0A7X0JUJ1</accession>
<dbReference type="GO" id="GO:0006355">
    <property type="term" value="P:regulation of DNA-templated transcription"/>
    <property type="evidence" value="ECO:0007669"/>
    <property type="project" value="InterPro"/>
</dbReference>
<dbReference type="SMART" id="SM00421">
    <property type="entry name" value="HTH_LUXR"/>
    <property type="match status" value="1"/>
</dbReference>
<dbReference type="RefSeq" id="WP_166845737.1">
    <property type="nucleotide sequence ID" value="NZ_JAAONY010000002.1"/>
</dbReference>